<feature type="region of interest" description="Disordered" evidence="1">
    <location>
        <begin position="168"/>
        <end position="351"/>
    </location>
</feature>
<evidence type="ECO:0000256" key="1">
    <source>
        <dbReference type="SAM" id="MobiDB-lite"/>
    </source>
</evidence>
<feature type="region of interest" description="Disordered" evidence="1">
    <location>
        <begin position="377"/>
        <end position="403"/>
    </location>
</feature>
<feature type="compositionally biased region" description="Low complexity" evidence="1">
    <location>
        <begin position="33"/>
        <end position="43"/>
    </location>
</feature>
<reference evidence="2" key="2">
    <citation type="submission" date="2021-10" db="EMBL/GenBank/DDBJ databases">
        <title>Phylogenomics reveals ancestral predisposition of the termite-cultivated fungus Termitomyces towards a domesticated lifestyle.</title>
        <authorList>
            <person name="Auxier B."/>
            <person name="Grum-Grzhimaylo A."/>
            <person name="Cardenas M.E."/>
            <person name="Lodge J.D."/>
            <person name="Laessoe T."/>
            <person name="Pedersen O."/>
            <person name="Smith M.E."/>
            <person name="Kuyper T.W."/>
            <person name="Franco-Molano E.A."/>
            <person name="Baroni T.J."/>
            <person name="Aanen D.K."/>
        </authorList>
    </citation>
    <scope>NUCLEOTIDE SEQUENCE</scope>
    <source>
        <strain evidence="2">D49</strain>
    </source>
</reference>
<feature type="region of interest" description="Disordered" evidence="1">
    <location>
        <begin position="1"/>
        <end position="43"/>
    </location>
</feature>
<protein>
    <submittedName>
        <fullName evidence="2">Uncharacterized protein</fullName>
    </submittedName>
</protein>
<feature type="compositionally biased region" description="Polar residues" evidence="1">
    <location>
        <begin position="23"/>
        <end position="32"/>
    </location>
</feature>
<reference evidence="2" key="1">
    <citation type="submission" date="2021-02" db="EMBL/GenBank/DDBJ databases">
        <authorList>
            <person name="Nieuwenhuis M."/>
            <person name="Van De Peppel L.J.J."/>
        </authorList>
    </citation>
    <scope>NUCLEOTIDE SEQUENCE</scope>
    <source>
        <strain evidence="2">D49</strain>
    </source>
</reference>
<sequence length="588" mass="63181">MNVPPNVFPLSSPSPGQLERSPTLGTKPTSSRVPVPSSLSATPLPAPCKLFSEGFLRSPVYKGPLRDSVTKVTEDPSAIIVNEGTSAAKDSTPKLPDVEGTAHGGPTSREVDSVHGVTPVDQRPRPRWLKLKVMTPAAPIAVTTDRHAAAEGDNDIDELALVPVEGSQGRARLPEPSGVSAAGVSETQSIADEDVVEEVPKVKVDKGKRRATTPEGARRKPPKCKAKSVSPKVEFVDGPEVLFDDGTEDKEPVPVEKPRKRACKAELSRSKARADSEERSDVEELKPSKRSRGSPIFAPFGFTKKGNPHVRSAVKDKRKFEERSDKEPEAIWNKDGKSAPHQEIGHQWSSLRGSGSGRIFASYNSYAGVSKVSREAALPQGSPLPPSKPPVASGSKSRPSRKIASLPKKRMEVFIPHSRTGDGLFAAAYTDMSVWIRDTGVAFARPIMMPVEALMIASTSRVSADGSVGLASEVVLPVDDLTLAEVDKEVSSLRVRTDVLEEQLAWEEAELLVEKGRVANSIAILDWFNARRVALARCRDNLSLSLLEESDADDPSEEEEDQLADDNEGNDIGGERSVGGAGDDTMVG</sequence>
<feature type="region of interest" description="Disordered" evidence="1">
    <location>
        <begin position="548"/>
        <end position="588"/>
    </location>
</feature>
<feature type="region of interest" description="Disordered" evidence="1">
    <location>
        <begin position="81"/>
        <end position="122"/>
    </location>
</feature>
<feature type="compositionally biased region" description="Basic and acidic residues" evidence="1">
    <location>
        <begin position="313"/>
        <end position="344"/>
    </location>
</feature>
<dbReference type="AlphaFoldDB" id="A0A9P7GMM6"/>
<evidence type="ECO:0000313" key="2">
    <source>
        <dbReference type="EMBL" id="KAG5649707.1"/>
    </source>
</evidence>
<dbReference type="EMBL" id="JABCKI010000765">
    <property type="protein sequence ID" value="KAG5649707.1"/>
    <property type="molecule type" value="Genomic_DNA"/>
</dbReference>
<organism evidence="2 3">
    <name type="scientific">Sphagnurus paluster</name>
    <dbReference type="NCBI Taxonomy" id="117069"/>
    <lineage>
        <taxon>Eukaryota</taxon>
        <taxon>Fungi</taxon>
        <taxon>Dikarya</taxon>
        <taxon>Basidiomycota</taxon>
        <taxon>Agaricomycotina</taxon>
        <taxon>Agaricomycetes</taxon>
        <taxon>Agaricomycetidae</taxon>
        <taxon>Agaricales</taxon>
        <taxon>Tricholomatineae</taxon>
        <taxon>Lyophyllaceae</taxon>
        <taxon>Sphagnurus</taxon>
    </lineage>
</organism>
<gene>
    <name evidence="2" type="ORF">H0H81_002423</name>
</gene>
<feature type="compositionally biased region" description="Acidic residues" evidence="1">
    <location>
        <begin position="548"/>
        <end position="569"/>
    </location>
</feature>
<proteinExistence type="predicted"/>
<accession>A0A9P7GMM6</accession>
<dbReference type="Proteomes" id="UP000717328">
    <property type="component" value="Unassembled WGS sequence"/>
</dbReference>
<name>A0A9P7GMM6_9AGAR</name>
<keyword evidence="3" id="KW-1185">Reference proteome</keyword>
<comment type="caution">
    <text evidence="2">The sequence shown here is derived from an EMBL/GenBank/DDBJ whole genome shotgun (WGS) entry which is preliminary data.</text>
</comment>
<evidence type="ECO:0000313" key="3">
    <source>
        <dbReference type="Proteomes" id="UP000717328"/>
    </source>
</evidence>
<feature type="compositionally biased region" description="Basic and acidic residues" evidence="1">
    <location>
        <begin position="249"/>
        <end position="287"/>
    </location>
</feature>